<dbReference type="AlphaFoldDB" id="A0A0F9JBT7"/>
<evidence type="ECO:0000313" key="1">
    <source>
        <dbReference type="EMBL" id="KKM03276.1"/>
    </source>
</evidence>
<reference evidence="1" key="1">
    <citation type="journal article" date="2015" name="Nature">
        <title>Complex archaea that bridge the gap between prokaryotes and eukaryotes.</title>
        <authorList>
            <person name="Spang A."/>
            <person name="Saw J.H."/>
            <person name="Jorgensen S.L."/>
            <person name="Zaremba-Niedzwiedzka K."/>
            <person name="Martijn J."/>
            <person name="Lind A.E."/>
            <person name="van Eijk R."/>
            <person name="Schleper C."/>
            <person name="Guy L."/>
            <person name="Ettema T.J."/>
        </authorList>
    </citation>
    <scope>NUCLEOTIDE SEQUENCE</scope>
</reference>
<comment type="caution">
    <text evidence="1">The sequence shown here is derived from an EMBL/GenBank/DDBJ whole genome shotgun (WGS) entry which is preliminary data.</text>
</comment>
<accession>A0A0F9JBT7</accession>
<dbReference type="EMBL" id="LAZR01016721">
    <property type="protein sequence ID" value="KKM03276.1"/>
    <property type="molecule type" value="Genomic_DNA"/>
</dbReference>
<sequence length="145" mass="16525">MTDCNKEFQEERALGVFMVHACSLEEGHDEEIPHHCTCMDDPHRPDVNTHNELIQRIGDYLHVSTATHHPHLALSMPMLPPCMEQSADFSVAFLIAMTVAKYEPEWFNSHIDEVLECTEQGAEEITFAGMIEKAHDFIKAMESTR</sequence>
<organism evidence="1">
    <name type="scientific">marine sediment metagenome</name>
    <dbReference type="NCBI Taxonomy" id="412755"/>
    <lineage>
        <taxon>unclassified sequences</taxon>
        <taxon>metagenomes</taxon>
        <taxon>ecological metagenomes</taxon>
    </lineage>
</organism>
<proteinExistence type="predicted"/>
<name>A0A0F9JBT7_9ZZZZ</name>
<gene>
    <name evidence="1" type="ORF">LCGC14_1776050</name>
</gene>
<protein>
    <submittedName>
        <fullName evidence="1">Uncharacterized protein</fullName>
    </submittedName>
</protein>